<organism evidence="17 18">
    <name type="scientific">Zymoseptoria tritici (strain CBS 115943 / IPO323)</name>
    <name type="common">Speckled leaf blotch fungus</name>
    <name type="synonym">Septoria tritici</name>
    <dbReference type="NCBI Taxonomy" id="336722"/>
    <lineage>
        <taxon>Eukaryota</taxon>
        <taxon>Fungi</taxon>
        <taxon>Dikarya</taxon>
        <taxon>Ascomycota</taxon>
        <taxon>Pezizomycotina</taxon>
        <taxon>Dothideomycetes</taxon>
        <taxon>Dothideomycetidae</taxon>
        <taxon>Mycosphaerellales</taxon>
        <taxon>Mycosphaerellaceae</taxon>
        <taxon>Zymoseptoria</taxon>
    </lineage>
</organism>
<dbReference type="Proteomes" id="UP000008062">
    <property type="component" value="Chromosome 1"/>
</dbReference>
<evidence type="ECO:0000256" key="13">
    <source>
        <dbReference type="ARBA" id="ARBA00023288"/>
    </source>
</evidence>
<comment type="pathway">
    <text evidence="5">Protein modification; protein ubiquitination.</text>
</comment>
<evidence type="ECO:0000256" key="4">
    <source>
        <dbReference type="ARBA" id="ARBA00004371"/>
    </source>
</evidence>
<name>F9WZJ3_ZYMTI</name>
<sequence length="103" mass="11290">MSNSLPAPSPASPPSHLPGPAPPNATPPRFRPRGMAIYHATEKDCVDPEGGAQECTICLEDFEEGEVLARMECLCKFHRRCVRGWWTSQPGCEGECPTHKLSE</sequence>
<dbReference type="STRING" id="336722.F9WZJ3"/>
<dbReference type="InParanoid" id="F9WZJ3"/>
<dbReference type="GO" id="GO:0008270">
    <property type="term" value="F:zinc ion binding"/>
    <property type="evidence" value="ECO:0007669"/>
    <property type="project" value="UniProtKB-KW"/>
</dbReference>
<evidence type="ECO:0000256" key="7">
    <source>
        <dbReference type="ARBA" id="ARBA00022679"/>
    </source>
</evidence>
<evidence type="ECO:0000256" key="9">
    <source>
        <dbReference type="ARBA" id="ARBA00022753"/>
    </source>
</evidence>
<evidence type="ECO:0000256" key="10">
    <source>
        <dbReference type="ARBA" id="ARBA00022786"/>
    </source>
</evidence>
<dbReference type="GO" id="GO:0061630">
    <property type="term" value="F:ubiquitin protein ligase activity"/>
    <property type="evidence" value="ECO:0007669"/>
    <property type="project" value="UniProtKB-EC"/>
</dbReference>
<keyword evidence="9" id="KW-0967">Endosome</keyword>
<evidence type="ECO:0000256" key="2">
    <source>
        <dbReference type="ARBA" id="ARBA00004170"/>
    </source>
</evidence>
<dbReference type="GO" id="GO:0043161">
    <property type="term" value="P:proteasome-mediated ubiquitin-dependent protein catabolic process"/>
    <property type="evidence" value="ECO:0007669"/>
    <property type="project" value="TreeGrafter"/>
</dbReference>
<evidence type="ECO:0000259" key="16">
    <source>
        <dbReference type="PROSITE" id="PS50089"/>
    </source>
</evidence>
<dbReference type="KEGG" id="ztr:MYCGRDRAFT_101995"/>
<keyword evidence="18" id="KW-1185">Reference proteome</keyword>
<dbReference type="GO" id="GO:0016020">
    <property type="term" value="C:membrane"/>
    <property type="evidence" value="ECO:0007669"/>
    <property type="project" value="UniProtKB-SubCell"/>
</dbReference>
<keyword evidence="14" id="KW-0862">Zinc</keyword>
<evidence type="ECO:0000256" key="11">
    <source>
        <dbReference type="ARBA" id="ARBA00023136"/>
    </source>
</evidence>
<dbReference type="HOGENOM" id="CLU_2265841_0_0_1"/>
<dbReference type="InterPro" id="IPR051878">
    <property type="entry name" value="ZNRF_ubiq-protein_ligase"/>
</dbReference>
<dbReference type="EC" id="2.3.2.27" evidence="6"/>
<dbReference type="EMBL" id="CM001196">
    <property type="protein sequence ID" value="EGP90844.1"/>
    <property type="molecule type" value="Genomic_DNA"/>
</dbReference>
<keyword evidence="12" id="KW-0458">Lysosome</keyword>
<keyword evidence="8" id="KW-0519">Myristate</keyword>
<dbReference type="PANTHER" id="PTHR46661:SF4">
    <property type="entry name" value="RING-TYPE DOMAIN-CONTAINING PROTEIN"/>
    <property type="match status" value="1"/>
</dbReference>
<evidence type="ECO:0000256" key="14">
    <source>
        <dbReference type="PROSITE-ProRule" id="PRU00175"/>
    </source>
</evidence>
<accession>F9WZJ3</accession>
<keyword evidence="13" id="KW-0449">Lipoprotein</keyword>
<evidence type="ECO:0000256" key="15">
    <source>
        <dbReference type="SAM" id="MobiDB-lite"/>
    </source>
</evidence>
<dbReference type="GO" id="GO:0070936">
    <property type="term" value="P:protein K48-linked ubiquitination"/>
    <property type="evidence" value="ECO:0007669"/>
    <property type="project" value="TreeGrafter"/>
</dbReference>
<keyword evidence="10" id="KW-0833">Ubl conjugation pathway</keyword>
<keyword evidence="14" id="KW-0863">Zinc-finger</keyword>
<comment type="catalytic activity">
    <reaction evidence="1">
        <text>S-ubiquitinyl-[E2 ubiquitin-conjugating enzyme]-L-cysteine + [acceptor protein]-L-lysine = [E2 ubiquitin-conjugating enzyme]-L-cysteine + N(6)-ubiquitinyl-[acceptor protein]-L-lysine.</text>
        <dbReference type="EC" id="2.3.2.27"/>
    </reaction>
</comment>
<dbReference type="AlphaFoldDB" id="F9WZJ3"/>
<comment type="subcellular location">
    <subcellularLocation>
        <location evidence="3">Endosome</location>
    </subcellularLocation>
    <subcellularLocation>
        <location evidence="4">Lysosome</location>
    </subcellularLocation>
    <subcellularLocation>
        <location evidence="2">Membrane</location>
        <topology evidence="2">Peripheral membrane protein</topology>
    </subcellularLocation>
</comment>
<feature type="region of interest" description="Disordered" evidence="15">
    <location>
        <begin position="1"/>
        <end position="33"/>
    </location>
</feature>
<evidence type="ECO:0000313" key="18">
    <source>
        <dbReference type="Proteomes" id="UP000008062"/>
    </source>
</evidence>
<dbReference type="PROSITE" id="PS50089">
    <property type="entry name" value="ZF_RING_2"/>
    <property type="match status" value="1"/>
</dbReference>
<protein>
    <recommendedName>
        <fullName evidence="6">RING-type E3 ubiquitin transferase</fullName>
        <ecNumber evidence="6">2.3.2.27</ecNumber>
    </recommendedName>
</protein>
<evidence type="ECO:0000256" key="12">
    <source>
        <dbReference type="ARBA" id="ARBA00023228"/>
    </source>
</evidence>
<evidence type="ECO:0000256" key="3">
    <source>
        <dbReference type="ARBA" id="ARBA00004177"/>
    </source>
</evidence>
<proteinExistence type="predicted"/>
<keyword evidence="7" id="KW-0808">Transferase</keyword>
<dbReference type="Gene3D" id="3.30.40.10">
    <property type="entry name" value="Zinc/RING finger domain, C3HC4 (zinc finger)"/>
    <property type="match status" value="1"/>
</dbReference>
<evidence type="ECO:0000256" key="1">
    <source>
        <dbReference type="ARBA" id="ARBA00000900"/>
    </source>
</evidence>
<dbReference type="InterPro" id="IPR013083">
    <property type="entry name" value="Znf_RING/FYVE/PHD"/>
</dbReference>
<evidence type="ECO:0000256" key="5">
    <source>
        <dbReference type="ARBA" id="ARBA00004906"/>
    </source>
</evidence>
<keyword evidence="14" id="KW-0479">Metal-binding</keyword>
<dbReference type="OrthoDB" id="660555at2759"/>
<keyword evidence="11" id="KW-0472">Membrane</keyword>
<dbReference type="RefSeq" id="XP_003855868.1">
    <property type="nucleotide sequence ID" value="XM_003855820.1"/>
</dbReference>
<evidence type="ECO:0000313" key="17">
    <source>
        <dbReference type="EMBL" id="EGP90844.1"/>
    </source>
</evidence>
<evidence type="ECO:0000256" key="8">
    <source>
        <dbReference type="ARBA" id="ARBA00022707"/>
    </source>
</evidence>
<dbReference type="Pfam" id="PF13639">
    <property type="entry name" value="zf-RING_2"/>
    <property type="match status" value="1"/>
</dbReference>
<dbReference type="PANTHER" id="PTHR46661">
    <property type="entry name" value="E3 UBIQUITIN-PROTEIN LIGASE ZNRF1-LIKE PROTEIN"/>
    <property type="match status" value="1"/>
</dbReference>
<gene>
    <name evidence="17" type="ORF">MYCGRDRAFT_101995</name>
</gene>
<dbReference type="eggNOG" id="KOG1729">
    <property type="taxonomic scope" value="Eukaryota"/>
</dbReference>
<feature type="domain" description="RING-type" evidence="16">
    <location>
        <begin position="55"/>
        <end position="100"/>
    </location>
</feature>
<dbReference type="GO" id="GO:0005768">
    <property type="term" value="C:endosome"/>
    <property type="evidence" value="ECO:0007669"/>
    <property type="project" value="UniProtKB-SubCell"/>
</dbReference>
<evidence type="ECO:0000256" key="6">
    <source>
        <dbReference type="ARBA" id="ARBA00012483"/>
    </source>
</evidence>
<dbReference type="SUPFAM" id="SSF57850">
    <property type="entry name" value="RING/U-box"/>
    <property type="match status" value="1"/>
</dbReference>
<dbReference type="GeneID" id="13403790"/>
<feature type="compositionally biased region" description="Pro residues" evidence="15">
    <location>
        <begin position="7"/>
        <end position="26"/>
    </location>
</feature>
<reference evidence="17 18" key="1">
    <citation type="journal article" date="2011" name="PLoS Genet.">
        <title>Finished genome of the fungal wheat pathogen Mycosphaerella graminicola reveals dispensome structure, chromosome plasticity, and stealth pathogenesis.</title>
        <authorList>
            <person name="Goodwin S.B."/>
            <person name="Ben M'barek S."/>
            <person name="Dhillon B."/>
            <person name="Wittenberg A.H.J."/>
            <person name="Crane C.F."/>
            <person name="Hane J.K."/>
            <person name="Foster A.J."/>
            <person name="Van der Lee T.A.J."/>
            <person name="Grimwood J."/>
            <person name="Aerts A."/>
            <person name="Antoniw J."/>
            <person name="Bailey A."/>
            <person name="Bluhm B."/>
            <person name="Bowler J."/>
            <person name="Bristow J."/>
            <person name="van der Burgt A."/>
            <person name="Canto-Canche B."/>
            <person name="Churchill A.C.L."/>
            <person name="Conde-Ferraez L."/>
            <person name="Cools H.J."/>
            <person name="Coutinho P.M."/>
            <person name="Csukai M."/>
            <person name="Dehal P."/>
            <person name="De Wit P."/>
            <person name="Donzelli B."/>
            <person name="van de Geest H.C."/>
            <person name="van Ham R.C.H.J."/>
            <person name="Hammond-Kosack K.E."/>
            <person name="Henrissat B."/>
            <person name="Kilian A."/>
            <person name="Kobayashi A.K."/>
            <person name="Koopmann E."/>
            <person name="Kourmpetis Y."/>
            <person name="Kuzniar A."/>
            <person name="Lindquist E."/>
            <person name="Lombard V."/>
            <person name="Maliepaard C."/>
            <person name="Martins N."/>
            <person name="Mehrabi R."/>
            <person name="Nap J.P.H."/>
            <person name="Ponomarenko A."/>
            <person name="Rudd J.J."/>
            <person name="Salamov A."/>
            <person name="Schmutz J."/>
            <person name="Schouten H.J."/>
            <person name="Shapiro H."/>
            <person name="Stergiopoulos I."/>
            <person name="Torriani S.F.F."/>
            <person name="Tu H."/>
            <person name="de Vries R.P."/>
            <person name="Waalwijk C."/>
            <person name="Ware S.B."/>
            <person name="Wiebenga A."/>
            <person name="Zwiers L.-H."/>
            <person name="Oliver R.P."/>
            <person name="Grigoriev I.V."/>
            <person name="Kema G.H.J."/>
        </authorList>
    </citation>
    <scope>NUCLEOTIDE SEQUENCE [LARGE SCALE GENOMIC DNA]</scope>
    <source>
        <strain evidence="18">CBS 115943 / IPO323</strain>
    </source>
</reference>
<dbReference type="InterPro" id="IPR001841">
    <property type="entry name" value="Znf_RING"/>
</dbReference>